<dbReference type="PANTHER" id="PTHR46330">
    <property type="entry name" value="TUMOR NECROSIS FACTOR RECEPTOR SUPERFAMILY MEMBER 10B"/>
    <property type="match status" value="1"/>
</dbReference>
<dbReference type="Pfam" id="PF00020">
    <property type="entry name" value="TNFR_c6"/>
    <property type="match status" value="2"/>
</dbReference>
<dbReference type="SUPFAM" id="SSF57586">
    <property type="entry name" value="TNF receptor-like"/>
    <property type="match status" value="2"/>
</dbReference>
<dbReference type="PROSITE" id="PS50050">
    <property type="entry name" value="TNFR_NGFR_2"/>
    <property type="match status" value="2"/>
</dbReference>
<evidence type="ECO:0000256" key="8">
    <source>
        <dbReference type="SAM" id="SignalP"/>
    </source>
</evidence>
<feature type="disulfide bond" evidence="7">
    <location>
        <begin position="74"/>
        <end position="89"/>
    </location>
</feature>
<dbReference type="InterPro" id="IPR052491">
    <property type="entry name" value="TNFRSF10"/>
</dbReference>
<gene>
    <name evidence="10" type="primary">LOC109689801</name>
</gene>
<accession>A0A8B7V143</accession>
<dbReference type="GO" id="GO:0043065">
    <property type="term" value="P:positive regulation of apoptotic process"/>
    <property type="evidence" value="ECO:0007669"/>
    <property type="project" value="TreeGrafter"/>
</dbReference>
<evidence type="ECO:0000313" key="10">
    <source>
        <dbReference type="RefSeq" id="XP_020024415.1"/>
    </source>
</evidence>
<comment type="subcellular location">
    <subcellularLocation>
        <location evidence="1">Membrane</location>
    </subcellularLocation>
</comment>
<dbReference type="PANTHER" id="PTHR46330:SF16">
    <property type="entry name" value="TUMOR NECROSIS FACTOR RECEPTOR SUPERFAMILY MEMBER 22"/>
    <property type="match status" value="1"/>
</dbReference>
<dbReference type="PROSITE" id="PS00652">
    <property type="entry name" value="TNFR_NGFR_1"/>
    <property type="match status" value="2"/>
</dbReference>
<feature type="disulfide bond" evidence="7">
    <location>
        <begin position="115"/>
        <end position="130"/>
    </location>
</feature>
<dbReference type="KEGG" id="ccan:109689801"/>
<evidence type="ECO:0000256" key="3">
    <source>
        <dbReference type="ARBA" id="ARBA00023136"/>
    </source>
</evidence>
<dbReference type="AlphaFoldDB" id="A0A8B7V143"/>
<keyword evidence="8" id="KW-0732">Signal</keyword>
<feature type="domain" description="TNFR-Cys" evidence="9">
    <location>
        <begin position="114"/>
        <end position="154"/>
    </location>
</feature>
<dbReference type="InterPro" id="IPR001368">
    <property type="entry name" value="TNFR/NGFR_Cys_rich_reg"/>
</dbReference>
<feature type="disulfide bond" evidence="7">
    <location>
        <begin position="92"/>
        <end position="105"/>
    </location>
</feature>
<feature type="disulfide bond" evidence="7">
    <location>
        <begin position="133"/>
        <end position="146"/>
    </location>
</feature>
<keyword evidence="5" id="KW-0675">Receptor</keyword>
<keyword evidence="3" id="KW-0472">Membrane</keyword>
<reference evidence="10" key="1">
    <citation type="submission" date="2025-08" db="UniProtKB">
        <authorList>
            <consortium name="RefSeq"/>
        </authorList>
    </citation>
    <scope>IDENTIFICATION</scope>
    <source>
        <tissue evidence="10">Leukocyte</tissue>
    </source>
</reference>
<organism evidence="10">
    <name type="scientific">Castor canadensis</name>
    <name type="common">American beaver</name>
    <dbReference type="NCBI Taxonomy" id="51338"/>
    <lineage>
        <taxon>Eukaryota</taxon>
        <taxon>Metazoa</taxon>
        <taxon>Chordata</taxon>
        <taxon>Craniata</taxon>
        <taxon>Vertebrata</taxon>
        <taxon>Euteleostomi</taxon>
        <taxon>Mammalia</taxon>
        <taxon>Eutheria</taxon>
        <taxon>Euarchontoglires</taxon>
        <taxon>Glires</taxon>
        <taxon>Rodentia</taxon>
        <taxon>Castorimorpha</taxon>
        <taxon>Castoridae</taxon>
        <taxon>Castor</taxon>
    </lineage>
</organism>
<evidence type="ECO:0000256" key="2">
    <source>
        <dbReference type="ARBA" id="ARBA00022737"/>
    </source>
</evidence>
<dbReference type="GO" id="GO:0036462">
    <property type="term" value="P:TRAIL-activated apoptotic signaling pathway"/>
    <property type="evidence" value="ECO:0007669"/>
    <property type="project" value="TreeGrafter"/>
</dbReference>
<evidence type="ECO:0000256" key="1">
    <source>
        <dbReference type="ARBA" id="ARBA00004370"/>
    </source>
</evidence>
<sequence length="182" mass="19842">MATTLLPALLLLTLLKMTTISESLSEQSPRLTDPESCSPKEYKSAGHCCELCPAGEYVGKPCVTPHTPGTCVKCGQGTFTNSANGLDSCCLCTTCRDDQEMVTNCSSTQNRVCQCQTGRFYQDLQDFEHCTPCSKCPKGKLVLRKCNATADTVCSLAAPNRRNWLWILSVVLTQLLWSSSLS</sequence>
<evidence type="ECO:0000256" key="4">
    <source>
        <dbReference type="ARBA" id="ARBA00023157"/>
    </source>
</evidence>
<feature type="chain" id="PRO_5034910004" evidence="8">
    <location>
        <begin position="24"/>
        <end position="182"/>
    </location>
</feature>
<evidence type="ECO:0000256" key="7">
    <source>
        <dbReference type="PROSITE-ProRule" id="PRU00206"/>
    </source>
</evidence>
<feature type="disulfide bond" evidence="7">
    <location>
        <begin position="95"/>
        <end position="113"/>
    </location>
</feature>
<dbReference type="GO" id="GO:0005886">
    <property type="term" value="C:plasma membrane"/>
    <property type="evidence" value="ECO:0007669"/>
    <property type="project" value="TreeGrafter"/>
</dbReference>
<proteinExistence type="predicted"/>
<evidence type="ECO:0000256" key="5">
    <source>
        <dbReference type="ARBA" id="ARBA00023170"/>
    </source>
</evidence>
<dbReference type="OrthoDB" id="8848202at2759"/>
<protein>
    <submittedName>
        <fullName evidence="10">Tumor necrosis factor receptor superfamily member 23-like</fullName>
    </submittedName>
</protein>
<feature type="domain" description="TNFR-Cys" evidence="9">
    <location>
        <begin position="73"/>
        <end position="113"/>
    </location>
</feature>
<dbReference type="SMART" id="SM00208">
    <property type="entry name" value="TNFR"/>
    <property type="match status" value="3"/>
</dbReference>
<dbReference type="RefSeq" id="XP_020024415.1">
    <property type="nucleotide sequence ID" value="XM_020168826.1"/>
</dbReference>
<keyword evidence="4 7" id="KW-1015">Disulfide bond</keyword>
<evidence type="ECO:0000256" key="6">
    <source>
        <dbReference type="ARBA" id="ARBA00023180"/>
    </source>
</evidence>
<dbReference type="Gene3D" id="2.10.50.10">
    <property type="entry name" value="Tumor Necrosis Factor Receptor, subunit A, domain 2"/>
    <property type="match status" value="3"/>
</dbReference>
<feature type="signal peptide" evidence="8">
    <location>
        <begin position="1"/>
        <end position="23"/>
    </location>
</feature>
<feature type="repeat" description="TNFR-Cys" evidence="7">
    <location>
        <begin position="114"/>
        <end position="154"/>
    </location>
</feature>
<name>A0A8B7V143_CASCN</name>
<feature type="repeat" description="TNFR-Cys" evidence="7">
    <location>
        <begin position="73"/>
        <end position="113"/>
    </location>
</feature>
<keyword evidence="2" id="KW-0677">Repeat</keyword>
<dbReference type="GO" id="GO:0009986">
    <property type="term" value="C:cell surface"/>
    <property type="evidence" value="ECO:0007669"/>
    <property type="project" value="TreeGrafter"/>
</dbReference>
<feature type="disulfide bond" evidence="7">
    <location>
        <begin position="136"/>
        <end position="154"/>
    </location>
</feature>
<keyword evidence="6" id="KW-0325">Glycoprotein</keyword>
<evidence type="ECO:0000259" key="9">
    <source>
        <dbReference type="PROSITE" id="PS50050"/>
    </source>
</evidence>